<keyword evidence="15" id="KW-1185">Reference proteome</keyword>
<dbReference type="SUPFAM" id="SSF55811">
    <property type="entry name" value="Nudix"/>
    <property type="match status" value="1"/>
</dbReference>
<evidence type="ECO:0000256" key="6">
    <source>
        <dbReference type="ARBA" id="ARBA00022763"/>
    </source>
</evidence>
<comment type="catalytic activity">
    <reaction evidence="10">
        <text>8-oxo-dGTP + H2O = 8-oxo-dGMP + diphosphate + H(+)</text>
        <dbReference type="Rhea" id="RHEA:31575"/>
        <dbReference type="ChEBI" id="CHEBI:15377"/>
        <dbReference type="ChEBI" id="CHEBI:15378"/>
        <dbReference type="ChEBI" id="CHEBI:33019"/>
        <dbReference type="ChEBI" id="CHEBI:63224"/>
        <dbReference type="ChEBI" id="CHEBI:77896"/>
        <dbReference type="EC" id="3.6.1.55"/>
    </reaction>
</comment>
<dbReference type="PRINTS" id="PR00502">
    <property type="entry name" value="NUDIXFAMILY"/>
</dbReference>
<dbReference type="PANTHER" id="PTHR47707:SF1">
    <property type="entry name" value="NUDIX HYDROLASE FAMILY PROTEIN"/>
    <property type="match status" value="1"/>
</dbReference>
<evidence type="ECO:0000313" key="14">
    <source>
        <dbReference type="EMBL" id="BDA64589.1"/>
    </source>
</evidence>
<dbReference type="EMBL" id="AP025017">
    <property type="protein sequence ID" value="BDA64589.1"/>
    <property type="molecule type" value="Genomic_DNA"/>
</dbReference>
<dbReference type="InterPro" id="IPR015797">
    <property type="entry name" value="NUDIX_hydrolase-like_dom_sf"/>
</dbReference>
<evidence type="ECO:0000259" key="13">
    <source>
        <dbReference type="PROSITE" id="PS51462"/>
    </source>
</evidence>
<feature type="domain" description="Nudix hydrolase" evidence="13">
    <location>
        <begin position="1"/>
        <end position="162"/>
    </location>
</feature>
<dbReference type="InterPro" id="IPR020476">
    <property type="entry name" value="Nudix_hydrolase"/>
</dbReference>
<evidence type="ECO:0000256" key="3">
    <source>
        <dbReference type="ARBA" id="ARBA00022457"/>
    </source>
</evidence>
<keyword evidence="7" id="KW-0378">Hydrolase</keyword>
<dbReference type="InterPro" id="IPR047127">
    <property type="entry name" value="MutT-like"/>
</dbReference>
<keyword evidence="9" id="KW-0234">DNA repair</keyword>
<reference evidence="14 15" key="1">
    <citation type="submission" date="2021-08" db="EMBL/GenBank/DDBJ databases">
        <title>Whole genome sequence of novel Actinomyces species strain MAS-1.</title>
        <authorList>
            <person name="Saito M."/>
            <person name="Kuwahara N."/>
            <person name="Takizawa T."/>
            <person name="Gotouda H."/>
            <person name="Ochiai T."/>
        </authorList>
    </citation>
    <scope>NUCLEOTIDE SEQUENCE [LARGE SCALE GENOMIC DNA]</scope>
    <source>
        <strain evidence="14 15">MAS-1</strain>
    </source>
</reference>
<comment type="similarity">
    <text evidence="2">Belongs to the Nudix hydrolase family.</text>
</comment>
<evidence type="ECO:0000313" key="15">
    <source>
        <dbReference type="Proteomes" id="UP000824496"/>
    </source>
</evidence>
<evidence type="ECO:0000256" key="11">
    <source>
        <dbReference type="ARBA" id="ARBA00038905"/>
    </source>
</evidence>
<dbReference type="EC" id="3.6.1.55" evidence="11"/>
<evidence type="ECO:0000256" key="8">
    <source>
        <dbReference type="ARBA" id="ARBA00022842"/>
    </source>
</evidence>
<keyword evidence="4" id="KW-0235">DNA replication</keyword>
<evidence type="ECO:0000256" key="5">
    <source>
        <dbReference type="ARBA" id="ARBA00022723"/>
    </source>
</evidence>
<dbReference type="InterPro" id="IPR000086">
    <property type="entry name" value="NUDIX_hydrolase_dom"/>
</dbReference>
<evidence type="ECO:0000256" key="12">
    <source>
        <dbReference type="SAM" id="MobiDB-lite"/>
    </source>
</evidence>
<feature type="compositionally biased region" description="Pro residues" evidence="12">
    <location>
        <begin position="72"/>
        <end position="81"/>
    </location>
</feature>
<feature type="region of interest" description="Disordered" evidence="12">
    <location>
        <begin position="64"/>
        <end position="102"/>
    </location>
</feature>
<evidence type="ECO:0000256" key="4">
    <source>
        <dbReference type="ARBA" id="ARBA00022705"/>
    </source>
</evidence>
<keyword evidence="3" id="KW-0515">Mutator protein</keyword>
<comment type="cofactor">
    <cofactor evidence="1">
        <name>Mg(2+)</name>
        <dbReference type="ChEBI" id="CHEBI:18420"/>
    </cofactor>
</comment>
<dbReference type="PANTHER" id="PTHR47707">
    <property type="entry name" value="8-OXO-DGTP DIPHOSPHATASE"/>
    <property type="match status" value="1"/>
</dbReference>
<protein>
    <recommendedName>
        <fullName evidence="11">8-oxo-dGTP diphosphatase</fullName>
        <ecNumber evidence="11">3.6.1.55</ecNumber>
    </recommendedName>
</protein>
<dbReference type="Gene3D" id="3.90.79.10">
    <property type="entry name" value="Nucleoside Triphosphate Pyrophosphohydrolase"/>
    <property type="match status" value="1"/>
</dbReference>
<dbReference type="Pfam" id="PF00293">
    <property type="entry name" value="NUDIX"/>
    <property type="match status" value="1"/>
</dbReference>
<organism evidence="14 15">
    <name type="scientific">Actinomyces capricornis</name>
    <dbReference type="NCBI Taxonomy" id="2755559"/>
    <lineage>
        <taxon>Bacteria</taxon>
        <taxon>Bacillati</taxon>
        <taxon>Actinomycetota</taxon>
        <taxon>Actinomycetes</taxon>
        <taxon>Actinomycetales</taxon>
        <taxon>Actinomycetaceae</taxon>
        <taxon>Actinomyces</taxon>
    </lineage>
</organism>
<evidence type="ECO:0000256" key="2">
    <source>
        <dbReference type="ARBA" id="ARBA00005582"/>
    </source>
</evidence>
<keyword evidence="6" id="KW-0227">DNA damage</keyword>
<evidence type="ECO:0000256" key="7">
    <source>
        <dbReference type="ARBA" id="ARBA00022801"/>
    </source>
</evidence>
<sequence>MVDRLSKPTRLLCAARAYPAELAGRFELPGGKVEPGESPLQALTRELAEEISLRVRLGDELHPPADLAVPAPISPPGPAPSSPADQHRTRPPAPDGLDRAPAWPAMKGYRIRVWLAEPADPEDRGTAGDDHLHLQWTPIDRLAELDWLEADIPIAQAIQALTSCRAPGPHAGPAIS</sequence>
<evidence type="ECO:0000256" key="9">
    <source>
        <dbReference type="ARBA" id="ARBA00023204"/>
    </source>
</evidence>
<evidence type="ECO:0000256" key="10">
    <source>
        <dbReference type="ARBA" id="ARBA00035861"/>
    </source>
</evidence>
<gene>
    <name evidence="14" type="ORF">MANAM107_14230</name>
</gene>
<accession>A0ABM7UBD0</accession>
<keyword evidence="5" id="KW-0479">Metal-binding</keyword>
<proteinExistence type="inferred from homology"/>
<name>A0ABM7UBD0_9ACTO</name>
<dbReference type="PROSITE" id="PS51462">
    <property type="entry name" value="NUDIX"/>
    <property type="match status" value="1"/>
</dbReference>
<keyword evidence="8" id="KW-0460">Magnesium</keyword>
<dbReference type="Proteomes" id="UP000824496">
    <property type="component" value="Chromosome"/>
</dbReference>
<evidence type="ECO:0000256" key="1">
    <source>
        <dbReference type="ARBA" id="ARBA00001946"/>
    </source>
</evidence>